<keyword evidence="1" id="KW-0472">Membrane</keyword>
<feature type="transmembrane region" description="Helical" evidence="1">
    <location>
        <begin position="89"/>
        <end position="106"/>
    </location>
</feature>
<accession>A0AAD6CTP5</accession>
<gene>
    <name evidence="2" type="ORF">N7494_008055</name>
</gene>
<dbReference type="AlphaFoldDB" id="A0AAD6CTP5"/>
<evidence type="ECO:0000313" key="2">
    <source>
        <dbReference type="EMBL" id="KAJ5538576.1"/>
    </source>
</evidence>
<dbReference type="EMBL" id="JAQIZZ010000006">
    <property type="protein sequence ID" value="KAJ5538576.1"/>
    <property type="molecule type" value="Genomic_DNA"/>
</dbReference>
<protein>
    <submittedName>
        <fullName evidence="2">Uncharacterized protein</fullName>
    </submittedName>
</protein>
<proteinExistence type="predicted"/>
<evidence type="ECO:0000313" key="3">
    <source>
        <dbReference type="Proteomes" id="UP001220324"/>
    </source>
</evidence>
<keyword evidence="1" id="KW-1133">Transmembrane helix</keyword>
<feature type="transmembrane region" description="Helical" evidence="1">
    <location>
        <begin position="126"/>
        <end position="143"/>
    </location>
</feature>
<organism evidence="2 3">
    <name type="scientific">Penicillium frequentans</name>
    <dbReference type="NCBI Taxonomy" id="3151616"/>
    <lineage>
        <taxon>Eukaryota</taxon>
        <taxon>Fungi</taxon>
        <taxon>Dikarya</taxon>
        <taxon>Ascomycota</taxon>
        <taxon>Pezizomycotina</taxon>
        <taxon>Eurotiomycetes</taxon>
        <taxon>Eurotiomycetidae</taxon>
        <taxon>Eurotiales</taxon>
        <taxon>Aspergillaceae</taxon>
        <taxon>Penicillium</taxon>
    </lineage>
</organism>
<sequence length="283" mass="31644">MAARPPTFRLFWHKFAGPSARNSCQADFAPSWRSFVTSASRSARGQAKPSPRNVVPGSSVPVGSIGRLALKVAREGDVVLFKSPSHRTYIMSAYGLSAFCFAYALFNSNDVFRDAQIERPVWQKGLFGGICVTMSVMGTLFLVRTGHLVRSITAVKSNNQTYIRFSVRRMVPFTKPYQIEVLPSEVSISRRLVVSQDSKQRFEGDSKKIGSAQDSQPGFFKAPVQTMSVGIWKMFMSMRQIFTGEDFILMKVEGRKQTFRVDSNGFVSNDFMALGNPVQFKRS</sequence>
<keyword evidence="3" id="KW-1185">Reference proteome</keyword>
<comment type="caution">
    <text evidence="2">The sequence shown here is derived from an EMBL/GenBank/DDBJ whole genome shotgun (WGS) entry which is preliminary data.</text>
</comment>
<name>A0AAD6CTP5_9EURO</name>
<dbReference type="Proteomes" id="UP001220324">
    <property type="component" value="Unassembled WGS sequence"/>
</dbReference>
<reference evidence="2 3" key="1">
    <citation type="journal article" date="2023" name="IMA Fungus">
        <title>Comparative genomic study of the Penicillium genus elucidates a diverse pangenome and 15 lateral gene transfer events.</title>
        <authorList>
            <person name="Petersen C."/>
            <person name="Sorensen T."/>
            <person name="Nielsen M.R."/>
            <person name="Sondergaard T.E."/>
            <person name="Sorensen J.L."/>
            <person name="Fitzpatrick D.A."/>
            <person name="Frisvad J.C."/>
            <person name="Nielsen K.L."/>
        </authorList>
    </citation>
    <scope>NUCLEOTIDE SEQUENCE [LARGE SCALE GENOMIC DNA]</scope>
    <source>
        <strain evidence="2 3">IBT 35679</strain>
    </source>
</reference>
<evidence type="ECO:0000256" key="1">
    <source>
        <dbReference type="SAM" id="Phobius"/>
    </source>
</evidence>
<keyword evidence="1" id="KW-0812">Transmembrane</keyword>